<keyword evidence="2 8" id="KW-0645">Protease</keyword>
<keyword evidence="10" id="KW-1185">Reference proteome</keyword>
<evidence type="ECO:0000256" key="5">
    <source>
        <dbReference type="ARBA" id="ARBA00023124"/>
    </source>
</evidence>
<dbReference type="EC" id="3.4.-.-" evidence="8"/>
<dbReference type="PANTHER" id="PTHR13604">
    <property type="entry name" value="DC12-RELATED"/>
    <property type="match status" value="1"/>
</dbReference>
<evidence type="ECO:0000313" key="10">
    <source>
        <dbReference type="Proteomes" id="UP001199642"/>
    </source>
</evidence>
<evidence type="ECO:0000256" key="6">
    <source>
        <dbReference type="ARBA" id="ARBA00023125"/>
    </source>
</evidence>
<evidence type="ECO:0000313" key="9">
    <source>
        <dbReference type="EMBL" id="UGS28355.1"/>
    </source>
</evidence>
<evidence type="ECO:0000256" key="3">
    <source>
        <dbReference type="ARBA" id="ARBA00022763"/>
    </source>
</evidence>
<dbReference type="Gene3D" id="3.90.1680.10">
    <property type="entry name" value="SOS response associated peptidase-like"/>
    <property type="match status" value="1"/>
</dbReference>
<keyword evidence="5" id="KW-0190">Covalent protein-DNA linkage</keyword>
<reference evidence="9 10" key="1">
    <citation type="submission" date="2023-01" db="EMBL/GenBank/DDBJ databases">
        <title>Characterization of estradiol degrading bacteria Microbacterium sp. MZT7 and reveal degrading genes through genome analysis.</title>
        <authorList>
            <person name="Hao P."/>
            <person name="Gao Y."/>
        </authorList>
    </citation>
    <scope>NUCLEOTIDE SEQUENCE [LARGE SCALE GENOMIC DNA]</scope>
    <source>
        <strain evidence="9 10">MZT7</strain>
    </source>
</reference>
<accession>A0ABY3RZ14</accession>
<evidence type="ECO:0000256" key="4">
    <source>
        <dbReference type="ARBA" id="ARBA00022801"/>
    </source>
</evidence>
<dbReference type="Proteomes" id="UP001199642">
    <property type="component" value="Chromosome"/>
</dbReference>
<organism evidence="9 10">
    <name type="scientific">Microbacterium resistens</name>
    <dbReference type="NCBI Taxonomy" id="156977"/>
    <lineage>
        <taxon>Bacteria</taxon>
        <taxon>Bacillati</taxon>
        <taxon>Actinomycetota</taxon>
        <taxon>Actinomycetes</taxon>
        <taxon>Micrococcales</taxon>
        <taxon>Microbacteriaceae</taxon>
        <taxon>Microbacterium</taxon>
    </lineage>
</organism>
<evidence type="ECO:0000256" key="7">
    <source>
        <dbReference type="ARBA" id="ARBA00023239"/>
    </source>
</evidence>
<proteinExistence type="inferred from homology"/>
<evidence type="ECO:0000256" key="2">
    <source>
        <dbReference type="ARBA" id="ARBA00022670"/>
    </source>
</evidence>
<evidence type="ECO:0000256" key="1">
    <source>
        <dbReference type="ARBA" id="ARBA00008136"/>
    </source>
</evidence>
<dbReference type="InterPro" id="IPR003738">
    <property type="entry name" value="SRAP"/>
</dbReference>
<dbReference type="Pfam" id="PF02586">
    <property type="entry name" value="SRAP"/>
    <property type="match status" value="1"/>
</dbReference>
<keyword evidence="7" id="KW-0456">Lyase</keyword>
<keyword evidence="3" id="KW-0227">DNA damage</keyword>
<keyword evidence="6" id="KW-0238">DNA-binding</keyword>
<dbReference type="SUPFAM" id="SSF143081">
    <property type="entry name" value="BB1717-like"/>
    <property type="match status" value="1"/>
</dbReference>
<name>A0ABY3RZ14_9MICO</name>
<dbReference type="EMBL" id="CP082781">
    <property type="protein sequence ID" value="UGS28355.1"/>
    <property type="molecule type" value="Genomic_DNA"/>
</dbReference>
<dbReference type="PANTHER" id="PTHR13604:SF0">
    <property type="entry name" value="ABASIC SITE PROCESSING PROTEIN HMCES"/>
    <property type="match status" value="1"/>
</dbReference>
<sequence length="230" mass="25614">MCGRFAMDAHTDELIQEFVAGGGDPQDWWKEWHGSYSIAPTDSAPIVRDRGEGRFLELVRWDWEKPKNMRPGAPIINARIEKLPTGFWLPSFTAARVVVPMRGYFEWTGEKGNKVPHFLHGDGLLAAAGLTWSMDVKGEHVRCFVVVTRKARDAGGEVHDRMPAFLTPDAMDAWLEPVRLDRGGRDEMLATLDASSAAVASSIRQYVVDRKVNNSRTVDPTDPTVIEPAA</sequence>
<dbReference type="InterPro" id="IPR036590">
    <property type="entry name" value="SRAP-like"/>
</dbReference>
<evidence type="ECO:0000256" key="8">
    <source>
        <dbReference type="RuleBase" id="RU364100"/>
    </source>
</evidence>
<gene>
    <name evidence="9" type="ORF">K8F61_09460</name>
</gene>
<protein>
    <recommendedName>
        <fullName evidence="8">Abasic site processing protein</fullName>
        <ecNumber evidence="8">3.4.-.-</ecNumber>
    </recommendedName>
</protein>
<comment type="similarity">
    <text evidence="1 8">Belongs to the SOS response-associated peptidase family.</text>
</comment>
<keyword evidence="4 8" id="KW-0378">Hydrolase</keyword>